<evidence type="ECO:0000256" key="1">
    <source>
        <dbReference type="SAM" id="Phobius"/>
    </source>
</evidence>
<dbReference type="Proteomes" id="UP001164305">
    <property type="component" value="Chromosome"/>
</dbReference>
<organism evidence="3 4">
    <name type="scientific">Brachybacterium huguangmaarense</name>
    <dbReference type="NCBI Taxonomy" id="1652028"/>
    <lineage>
        <taxon>Bacteria</taxon>
        <taxon>Bacillati</taxon>
        <taxon>Actinomycetota</taxon>
        <taxon>Actinomycetes</taxon>
        <taxon>Micrococcales</taxon>
        <taxon>Dermabacteraceae</taxon>
        <taxon>Brachybacterium</taxon>
    </lineage>
</organism>
<keyword evidence="1" id="KW-1133">Transmembrane helix</keyword>
<name>A0ABY6G3N5_9MICO</name>
<keyword evidence="3" id="KW-0645">Protease</keyword>
<feature type="transmembrane region" description="Helical" evidence="1">
    <location>
        <begin position="273"/>
        <end position="292"/>
    </location>
</feature>
<dbReference type="PANTHER" id="PTHR39430:SF1">
    <property type="entry name" value="PROTEASE"/>
    <property type="match status" value="1"/>
</dbReference>
<evidence type="ECO:0000313" key="3">
    <source>
        <dbReference type="EMBL" id="UYG17819.1"/>
    </source>
</evidence>
<proteinExistence type="predicted"/>
<evidence type="ECO:0000313" key="4">
    <source>
        <dbReference type="Proteomes" id="UP001164305"/>
    </source>
</evidence>
<sequence>MTAPAARGQGRNGRLTGLQLLLALIVFVVAELVWTLLAIVLTLVANPAALGLDGTPRAQSALPLAGGAYLVGAVLAGALAVGGHLLIVGPLARRPGLAVRGRRVLGELALGLVIGAALISLSTGLIALLGGYRVTGLDPQAELLGPLAIGVGAAFIEEVFFRGAVLRLLDGWLGSGPAVAISSILFGAVHLANPGAGLWGAIAIAVEASILLAGAYLLTRRLWLAIGIHLAWNTVQAGLFSWDVSGTGAQHGLLQAETAGPDWLTGGDMGVEGSVVTVAVGLAAGIVMLVLAHRRGHLLPRESRAARD</sequence>
<feature type="transmembrane region" description="Helical" evidence="1">
    <location>
        <begin position="172"/>
        <end position="192"/>
    </location>
</feature>
<dbReference type="PANTHER" id="PTHR39430">
    <property type="entry name" value="MEMBRANE-ASSOCIATED PROTEASE-RELATED"/>
    <property type="match status" value="1"/>
</dbReference>
<keyword evidence="3" id="KW-0482">Metalloprotease</keyword>
<feature type="domain" description="CAAX prenyl protease 2/Lysostaphin resistance protein A-like" evidence="2">
    <location>
        <begin position="143"/>
        <end position="235"/>
    </location>
</feature>
<protein>
    <submittedName>
        <fullName evidence="3">CPBP family intramembrane metalloprotease</fullName>
    </submittedName>
</protein>
<feature type="transmembrane region" description="Helical" evidence="1">
    <location>
        <begin position="222"/>
        <end position="242"/>
    </location>
</feature>
<reference evidence="3" key="1">
    <citation type="submission" date="2022-10" db="EMBL/GenBank/DDBJ databases">
        <title>Whole-Genome Sequencing of Brachybacterium huguangmaarense BRM-3, Isolated from Betula schmidtii.</title>
        <authorList>
            <person name="Haam D."/>
        </authorList>
    </citation>
    <scope>NUCLEOTIDE SEQUENCE</scope>
    <source>
        <strain evidence="3">BRM-3</strain>
    </source>
</reference>
<keyword evidence="1" id="KW-0472">Membrane</keyword>
<dbReference type="RefSeq" id="WP_263595027.1">
    <property type="nucleotide sequence ID" value="NZ_CP107020.1"/>
</dbReference>
<dbReference type="EMBL" id="CP107020">
    <property type="protein sequence ID" value="UYG17819.1"/>
    <property type="molecule type" value="Genomic_DNA"/>
</dbReference>
<feature type="transmembrane region" description="Helical" evidence="1">
    <location>
        <begin position="143"/>
        <end position="160"/>
    </location>
</feature>
<keyword evidence="3" id="KW-0378">Hydrolase</keyword>
<feature type="transmembrane region" description="Helical" evidence="1">
    <location>
        <begin position="20"/>
        <end position="44"/>
    </location>
</feature>
<feature type="transmembrane region" description="Helical" evidence="1">
    <location>
        <begin position="198"/>
        <end position="217"/>
    </location>
</feature>
<keyword evidence="4" id="KW-1185">Reference proteome</keyword>
<feature type="transmembrane region" description="Helical" evidence="1">
    <location>
        <begin position="108"/>
        <end position="131"/>
    </location>
</feature>
<feature type="transmembrane region" description="Helical" evidence="1">
    <location>
        <begin position="64"/>
        <end position="87"/>
    </location>
</feature>
<gene>
    <name evidence="3" type="ORF">BRM3_05200</name>
</gene>
<evidence type="ECO:0000259" key="2">
    <source>
        <dbReference type="Pfam" id="PF02517"/>
    </source>
</evidence>
<dbReference type="GO" id="GO:0008237">
    <property type="term" value="F:metallopeptidase activity"/>
    <property type="evidence" value="ECO:0007669"/>
    <property type="project" value="UniProtKB-KW"/>
</dbReference>
<keyword evidence="1" id="KW-0812">Transmembrane</keyword>
<accession>A0ABY6G3N5</accession>
<dbReference type="InterPro" id="IPR003675">
    <property type="entry name" value="Rce1/LyrA-like_dom"/>
</dbReference>
<dbReference type="Pfam" id="PF02517">
    <property type="entry name" value="Rce1-like"/>
    <property type="match status" value="1"/>
</dbReference>